<keyword evidence="3" id="KW-1185">Reference proteome</keyword>
<dbReference type="InterPro" id="IPR011009">
    <property type="entry name" value="Kinase-like_dom_sf"/>
</dbReference>
<dbReference type="RefSeq" id="WP_265683556.1">
    <property type="nucleotide sequence ID" value="NZ_CP120863.1"/>
</dbReference>
<sequence length="291" mass="32493">MSETAIARATALACFSDPQDITPLGGGITNINLLVRDGDRRFVVRLGDDIPEHGVMRWNELALSQAAEMAGVSPAVFHQEPGVLVLNFVEARTFQEADVRDPANLNKIIDLVARAHRELGGHLSSPILTFWPFQVNRTYVTRLKADRSAHSDLLPGLMDTLSDLEKAVGPVDLVVGHNDLLAANLLDDGERLWLIDWEYGGFNSPLFDLAGLASNNGLCEAQENTMLEQYFEAPAETHWRAYQAMKCTSLMRETLWSMTSEIHSRLDFDYAAYTRENMDRLTAALSKFREL</sequence>
<dbReference type="Gene3D" id="3.90.1200.10">
    <property type="match status" value="1"/>
</dbReference>
<gene>
    <name evidence="2" type="ORF">K1718_07875</name>
</gene>
<dbReference type="Pfam" id="PF01636">
    <property type="entry name" value="APH"/>
    <property type="match status" value="1"/>
</dbReference>
<name>A0ABY8F7D5_9HYPH</name>
<reference evidence="2 3" key="1">
    <citation type="submission" date="2023-03" db="EMBL/GenBank/DDBJ databases">
        <title>Roseibium porphyridii sp. nov. and Roseibium rhodosorbium sp. nov. isolated from marine algae, Porphyridium cruentum and Rhodosorus marinus, respectively.</title>
        <authorList>
            <person name="Lee M.W."/>
            <person name="Choi B.J."/>
            <person name="Lee J.K."/>
            <person name="Choi D.G."/>
            <person name="Baek J.H."/>
            <person name="Bayburt H."/>
            <person name="Kim J.M."/>
            <person name="Han D.M."/>
            <person name="Kim K.H."/>
            <person name="Jeon C.O."/>
        </authorList>
    </citation>
    <scope>NUCLEOTIDE SEQUENCE [LARGE SCALE GENOMIC DNA]</scope>
    <source>
        <strain evidence="2 3">KMA01</strain>
    </source>
</reference>
<dbReference type="PANTHER" id="PTHR22603">
    <property type="entry name" value="CHOLINE/ETHANOALAMINE KINASE"/>
    <property type="match status" value="1"/>
</dbReference>
<proteinExistence type="predicted"/>
<dbReference type="Proteomes" id="UP001209803">
    <property type="component" value="Chromosome"/>
</dbReference>
<dbReference type="PANTHER" id="PTHR22603:SF66">
    <property type="entry name" value="ETHANOLAMINE KINASE"/>
    <property type="match status" value="1"/>
</dbReference>
<evidence type="ECO:0000313" key="3">
    <source>
        <dbReference type="Proteomes" id="UP001209803"/>
    </source>
</evidence>
<feature type="domain" description="Aminoglycoside phosphotransferase" evidence="1">
    <location>
        <begin position="20"/>
        <end position="243"/>
    </location>
</feature>
<dbReference type="EMBL" id="CP120863">
    <property type="protein sequence ID" value="WFE91261.1"/>
    <property type="molecule type" value="Genomic_DNA"/>
</dbReference>
<accession>A0ABY8F7D5</accession>
<protein>
    <submittedName>
        <fullName evidence="2">Phosphotransferase</fullName>
    </submittedName>
</protein>
<evidence type="ECO:0000259" key="1">
    <source>
        <dbReference type="Pfam" id="PF01636"/>
    </source>
</evidence>
<dbReference type="Gene3D" id="3.30.200.20">
    <property type="entry name" value="Phosphorylase Kinase, domain 1"/>
    <property type="match status" value="1"/>
</dbReference>
<dbReference type="InterPro" id="IPR002575">
    <property type="entry name" value="Aminoglycoside_PTrfase"/>
</dbReference>
<dbReference type="CDD" id="cd05151">
    <property type="entry name" value="ChoK-like"/>
    <property type="match status" value="1"/>
</dbReference>
<organism evidence="2 3">
    <name type="scientific">Roseibium porphyridii</name>
    <dbReference type="NCBI Taxonomy" id="2866279"/>
    <lineage>
        <taxon>Bacteria</taxon>
        <taxon>Pseudomonadati</taxon>
        <taxon>Pseudomonadota</taxon>
        <taxon>Alphaproteobacteria</taxon>
        <taxon>Hyphomicrobiales</taxon>
        <taxon>Stappiaceae</taxon>
        <taxon>Roseibium</taxon>
    </lineage>
</organism>
<dbReference type="SUPFAM" id="SSF56112">
    <property type="entry name" value="Protein kinase-like (PK-like)"/>
    <property type="match status" value="1"/>
</dbReference>
<evidence type="ECO:0000313" key="2">
    <source>
        <dbReference type="EMBL" id="WFE91261.1"/>
    </source>
</evidence>